<dbReference type="AlphaFoldDB" id="A0A0B5NKL0"/>
<evidence type="ECO:0000313" key="2">
    <source>
        <dbReference type="EMBL" id="MDR4174557.1"/>
    </source>
</evidence>
<protein>
    <submittedName>
        <fullName evidence="3">Uncharacterized protein</fullName>
    </submittedName>
</protein>
<dbReference type="Proteomes" id="UP000031876">
    <property type="component" value="Plasmid 2"/>
</dbReference>
<evidence type="ECO:0000313" key="1">
    <source>
        <dbReference type="EMBL" id="AJG73937.1"/>
    </source>
</evidence>
<reference evidence="2" key="2">
    <citation type="submission" date="2019-07" db="EMBL/GenBank/DDBJ databases">
        <title>Phylogenomic Reclassification of ATCC Bacillus Strains and Various Taxa within the Genus Bacillus.</title>
        <authorList>
            <person name="Riojas M.A."/>
            <person name="Frank A.M."/>
            <person name="Fenn S.L."/>
            <person name="King S.P."/>
            <person name="Brower S.M."/>
            <person name="Hazbon M.H."/>
        </authorList>
    </citation>
    <scope>NUCLEOTIDE SEQUENCE</scope>
    <source>
        <strain evidence="2">ATCC 35646</strain>
    </source>
</reference>
<reference evidence="1 4" key="1">
    <citation type="journal article" date="2015" name="Genome Announc.">
        <title>Complete genome sequences for 35 biothreat assay-relevant bacillus species.</title>
        <authorList>
            <person name="Johnson S.L."/>
            <person name="Daligault H.E."/>
            <person name="Davenport K.W."/>
            <person name="Jaissle J."/>
            <person name="Frey K.G."/>
            <person name="Ladner J.T."/>
            <person name="Broomall S.M."/>
            <person name="Bishop-Lilly K.A."/>
            <person name="Bruce D.C."/>
            <person name="Gibbons H.S."/>
            <person name="Coyne S.R."/>
            <person name="Lo C.C."/>
            <person name="Meincke L."/>
            <person name="Munk A.C."/>
            <person name="Koroleva G.I."/>
            <person name="Rosenzweig C.N."/>
            <person name="Palacios G.F."/>
            <person name="Redden C.L."/>
            <person name="Minogue T.D."/>
            <person name="Chain P.S."/>
        </authorList>
    </citation>
    <scope>NUCLEOTIDE SEQUENCE [LARGE SCALE GENOMIC DNA]</scope>
    <source>
        <strain evidence="1 4">HD1011</strain>
        <plasmid evidence="1 4">2</plasmid>
    </source>
</reference>
<geneLocation type="plasmid" evidence="1 4">
    <name>2</name>
</geneLocation>
<organism evidence="3 5">
    <name type="scientific">Bacillus thuringiensis</name>
    <dbReference type="NCBI Taxonomy" id="1428"/>
    <lineage>
        <taxon>Bacteria</taxon>
        <taxon>Bacillati</taxon>
        <taxon>Bacillota</taxon>
        <taxon>Bacilli</taxon>
        <taxon>Bacillales</taxon>
        <taxon>Bacillaceae</taxon>
        <taxon>Bacillus</taxon>
        <taxon>Bacillus cereus group</taxon>
    </lineage>
</organism>
<dbReference type="EMBL" id="CP053979">
    <property type="protein sequence ID" value="QKH22858.1"/>
    <property type="molecule type" value="Genomic_DNA"/>
</dbReference>
<keyword evidence="3" id="KW-0614">Plasmid</keyword>
<dbReference type="KEGG" id="btw:BF38_5684"/>
<evidence type="ECO:0000313" key="4">
    <source>
        <dbReference type="Proteomes" id="UP000031876"/>
    </source>
</evidence>
<dbReference type="RefSeq" id="WP_000883956.1">
    <property type="nucleotide sequence ID" value="NZ_CP009334.1"/>
</dbReference>
<dbReference type="Proteomes" id="UP001181533">
    <property type="component" value="Unassembled WGS sequence"/>
</dbReference>
<gene>
    <name evidence="1" type="ORF">BF38_5684</name>
    <name evidence="2" type="ORF">FO599_00245</name>
    <name evidence="3" type="ORF">FOC89_02440</name>
</gene>
<sequence>MLDGFDFKEFARENAQLTHEVHMGDYIIIHVQREEVEGAIYSRIMKHIRTIDKRESRGYASLIITFNGYDDIPDSVFEIMDIRKYVQGLFSRVPHLLFYMANMPEVRENMLLCICDFEKIGKNHGLSYEELLEMTLEDPDSIPKEQIMISISDSKRRDLGETLRKYGNKVKKQEEAQEVIQWLNNTFSSDNRIQ</sequence>
<dbReference type="EMBL" id="CP009334">
    <property type="protein sequence ID" value="AJG73937.1"/>
    <property type="molecule type" value="Genomic_DNA"/>
</dbReference>
<name>A0A0B5NKL0_BACTU</name>
<accession>A0A0B5NKL0</accession>
<dbReference type="EMBL" id="VKQN01000001">
    <property type="protein sequence ID" value="MDR4174557.1"/>
    <property type="molecule type" value="Genomic_DNA"/>
</dbReference>
<dbReference type="Proteomes" id="UP000501107">
    <property type="component" value="Plasmid unnamed3"/>
</dbReference>
<proteinExistence type="predicted"/>
<reference evidence="3 5" key="3">
    <citation type="submission" date="2020-05" db="EMBL/GenBank/DDBJ databases">
        <title>FDA dAtabase for Regulatory Grade micrObial Sequences (FDA-ARGOS): Supporting development and validation of Infectious Disease Dx tests.</title>
        <authorList>
            <person name="Nelson B."/>
            <person name="Plummer A."/>
            <person name="Tallon L."/>
            <person name="Sadzewicz L."/>
            <person name="Zhao X."/>
            <person name="Vavikolanu K."/>
            <person name="Mehta A."/>
            <person name="Aluvathingal J."/>
            <person name="Nadendla S."/>
            <person name="Myers T."/>
            <person name="Yan Y."/>
            <person name="Sichtig H."/>
        </authorList>
    </citation>
    <scope>NUCLEOTIDE SEQUENCE [LARGE SCALE GENOMIC DNA]</scope>
    <source>
        <strain evidence="3 5">FDAARGOS_795</strain>
        <plasmid evidence="3 5">unnamed3</plasmid>
    </source>
</reference>
<evidence type="ECO:0000313" key="5">
    <source>
        <dbReference type="Proteomes" id="UP000501107"/>
    </source>
</evidence>
<geneLocation type="plasmid" evidence="3 5">
    <name>unnamed3</name>
</geneLocation>
<evidence type="ECO:0000313" key="3">
    <source>
        <dbReference type="EMBL" id="QKH22858.1"/>
    </source>
</evidence>